<gene>
    <name evidence="2" type="ORF">EZS27_038171</name>
</gene>
<dbReference type="InterPro" id="IPR050214">
    <property type="entry name" value="Cys_Synth/Cystath_Beta-Synth"/>
</dbReference>
<evidence type="ECO:0000313" key="2">
    <source>
        <dbReference type="EMBL" id="KAA6310542.1"/>
    </source>
</evidence>
<proteinExistence type="predicted"/>
<evidence type="ECO:0000259" key="1">
    <source>
        <dbReference type="Pfam" id="PF00291"/>
    </source>
</evidence>
<dbReference type="InterPro" id="IPR001926">
    <property type="entry name" value="TrpB-like_PALP"/>
</dbReference>
<sequence length="80" mass="8777">NSQYTDKIIRVKDNDAIRTGRELALYEGLLVGISSGAAAFAATQLAELPENEGKQIVVVLPDTGERYLSTVLYAFEEYPL</sequence>
<feature type="non-terminal residue" evidence="2">
    <location>
        <position position="1"/>
    </location>
</feature>
<protein>
    <submittedName>
        <fullName evidence="2">Cysteine synthase</fullName>
        <ecNumber evidence="2">2.5.1.47</ecNumber>
    </submittedName>
</protein>
<dbReference type="Pfam" id="PF00291">
    <property type="entry name" value="PALP"/>
    <property type="match status" value="1"/>
</dbReference>
<dbReference type="SUPFAM" id="SSF53686">
    <property type="entry name" value="Tryptophan synthase beta subunit-like PLP-dependent enzymes"/>
    <property type="match status" value="1"/>
</dbReference>
<dbReference type="InterPro" id="IPR036052">
    <property type="entry name" value="TrpB-like_PALP_sf"/>
</dbReference>
<dbReference type="EC" id="2.5.1.47" evidence="2"/>
<keyword evidence="2" id="KW-0808">Transferase</keyword>
<dbReference type="GO" id="GO:0004124">
    <property type="term" value="F:cysteine synthase activity"/>
    <property type="evidence" value="ECO:0007669"/>
    <property type="project" value="UniProtKB-EC"/>
</dbReference>
<dbReference type="AlphaFoldDB" id="A0A5J4PN05"/>
<reference evidence="2" key="1">
    <citation type="submission" date="2019-03" db="EMBL/GenBank/DDBJ databases">
        <title>Single cell metagenomics reveals metabolic interactions within the superorganism composed of flagellate Streblomastix strix and complex community of Bacteroidetes bacteria on its surface.</title>
        <authorList>
            <person name="Treitli S.C."/>
            <person name="Kolisko M."/>
            <person name="Husnik F."/>
            <person name="Keeling P."/>
            <person name="Hampl V."/>
        </authorList>
    </citation>
    <scope>NUCLEOTIDE SEQUENCE</scope>
    <source>
        <strain evidence="2">STM</strain>
    </source>
</reference>
<feature type="domain" description="Tryptophan synthase beta chain-like PALP" evidence="1">
    <location>
        <begin position="3"/>
        <end position="62"/>
    </location>
</feature>
<name>A0A5J4PN05_9ZZZZ</name>
<dbReference type="PANTHER" id="PTHR10314">
    <property type="entry name" value="CYSTATHIONINE BETA-SYNTHASE"/>
    <property type="match status" value="1"/>
</dbReference>
<dbReference type="Gene3D" id="3.40.50.1100">
    <property type="match status" value="1"/>
</dbReference>
<organism evidence="2">
    <name type="scientific">termite gut metagenome</name>
    <dbReference type="NCBI Taxonomy" id="433724"/>
    <lineage>
        <taxon>unclassified sequences</taxon>
        <taxon>metagenomes</taxon>
        <taxon>organismal metagenomes</taxon>
    </lineage>
</organism>
<accession>A0A5J4PN05</accession>
<comment type="caution">
    <text evidence="2">The sequence shown here is derived from an EMBL/GenBank/DDBJ whole genome shotgun (WGS) entry which is preliminary data.</text>
</comment>
<dbReference type="EMBL" id="SNRY01007373">
    <property type="protein sequence ID" value="KAA6310542.1"/>
    <property type="molecule type" value="Genomic_DNA"/>
</dbReference>